<evidence type="ECO:0000313" key="1">
    <source>
        <dbReference type="EMBL" id="PLR81169.1"/>
    </source>
</evidence>
<dbReference type="InterPro" id="IPR023214">
    <property type="entry name" value="HAD_sf"/>
</dbReference>
<dbReference type="SFLD" id="SFLDG01140">
    <property type="entry name" value="C2.B:_Phosphomannomutase_and_P"/>
    <property type="match status" value="1"/>
</dbReference>
<name>A0A2N5GJ88_9BACI</name>
<dbReference type="PANTHER" id="PTHR10000:SF55">
    <property type="entry name" value="5-AMINO-6-(5-PHOSPHO-D-RIBITYLAMINO)URACIL PHOSPHATASE YCSE"/>
    <property type="match status" value="1"/>
</dbReference>
<dbReference type="NCBIfam" id="TIGR01484">
    <property type="entry name" value="HAD-SF-IIB"/>
    <property type="match status" value="1"/>
</dbReference>
<dbReference type="Proteomes" id="UP000235114">
    <property type="component" value="Unassembled WGS sequence"/>
</dbReference>
<dbReference type="RefSeq" id="WP_101578349.1">
    <property type="nucleotide sequence ID" value="NZ_PGVA01000039.1"/>
</dbReference>
<dbReference type="InterPro" id="IPR036412">
    <property type="entry name" value="HAD-like_sf"/>
</dbReference>
<dbReference type="GO" id="GO:0005829">
    <property type="term" value="C:cytosol"/>
    <property type="evidence" value="ECO:0007669"/>
    <property type="project" value="TreeGrafter"/>
</dbReference>
<comment type="caution">
    <text evidence="1">The sequence shown here is derived from an EMBL/GenBank/DDBJ whole genome shotgun (WGS) entry which is preliminary data.</text>
</comment>
<sequence length="256" mass="28336">MSMQARKQEIKLIALDLDGTLLNEEGKVSEINRQAIKEAEQRGVKVLVSTGRAYLTCNEITKSLELSSYLITVNGSEIYDVTGALVERVTLGTDLIKWMYGLSQEYKTGFWATCTENVWRGKMPEDITAREWMKFGFNIEDDNVREHIMGLLKQTGKLEISNSSPTNIEANAIGINKAKAIGKVCGFLGLEMQNVMAIGDSLNDIAMIREAGLGVAMGNAQEIVKATADWVTESNKNDGVAKAIYEWVLTKQTFLL</sequence>
<dbReference type="Proteomes" id="UP000234951">
    <property type="component" value="Unassembled WGS sequence"/>
</dbReference>
<proteinExistence type="predicted"/>
<dbReference type="PROSITE" id="PS01229">
    <property type="entry name" value="COF_2"/>
    <property type="match status" value="1"/>
</dbReference>
<dbReference type="CDD" id="cd07516">
    <property type="entry name" value="HAD_Pase"/>
    <property type="match status" value="1"/>
</dbReference>
<dbReference type="Gene3D" id="3.40.50.1000">
    <property type="entry name" value="HAD superfamily/HAD-like"/>
    <property type="match status" value="2"/>
</dbReference>
<dbReference type="EMBL" id="PGVD01000035">
    <property type="protein sequence ID" value="PLR95850.1"/>
    <property type="molecule type" value="Genomic_DNA"/>
</dbReference>
<accession>A0A2N5GJ88</accession>
<protein>
    <submittedName>
        <fullName evidence="1">Phosphoglycolate phosphatase</fullName>
    </submittedName>
</protein>
<dbReference type="SFLD" id="SFLDS00003">
    <property type="entry name" value="Haloacid_Dehalogenase"/>
    <property type="match status" value="1"/>
</dbReference>
<dbReference type="PANTHER" id="PTHR10000">
    <property type="entry name" value="PHOSPHOSERINE PHOSPHATASE"/>
    <property type="match status" value="1"/>
</dbReference>
<reference evidence="1 3" key="1">
    <citation type="submission" date="2017-11" db="EMBL/GenBank/DDBJ databases">
        <title>Comparitive Functional Genomics of Dry Heat Resistant strains isolated from the Viking Spacecraft.</title>
        <authorList>
            <person name="Seuylemezian A."/>
            <person name="Cooper K."/>
            <person name="Vaishampayan P."/>
        </authorList>
    </citation>
    <scope>NUCLEOTIDE SEQUENCE [LARGE SCALE GENOMIC DNA]</scope>
    <source>
        <strain evidence="1 3">M4.6</strain>
    </source>
</reference>
<dbReference type="OrthoDB" id="9781413at2"/>
<dbReference type="Gene3D" id="3.30.1240.10">
    <property type="match status" value="2"/>
</dbReference>
<reference evidence="2 4" key="2">
    <citation type="submission" date="2017-12" db="EMBL/GenBank/DDBJ databases">
        <title>Comparative Functional Genomics of Dry Heat Resistant strains isolated from the Viking Spacecraft.</title>
        <authorList>
            <person name="Seuylemezian A."/>
            <person name="Cooper K."/>
            <person name="Vaishampayan P."/>
        </authorList>
    </citation>
    <scope>NUCLEOTIDE SEQUENCE [LARGE SCALE GENOMIC DNA]</scope>
    <source>
        <strain evidence="2 4">ATCC 29669</strain>
    </source>
</reference>
<gene>
    <name evidence="1" type="ORF">CU635_15800</name>
    <name evidence="2" type="ORF">CVD25_13470</name>
</gene>
<dbReference type="GO" id="GO:0016791">
    <property type="term" value="F:phosphatase activity"/>
    <property type="evidence" value="ECO:0007669"/>
    <property type="project" value="TreeGrafter"/>
</dbReference>
<dbReference type="EMBL" id="PGVA01000039">
    <property type="protein sequence ID" value="PLR81169.1"/>
    <property type="molecule type" value="Genomic_DNA"/>
</dbReference>
<dbReference type="GO" id="GO:0000287">
    <property type="term" value="F:magnesium ion binding"/>
    <property type="evidence" value="ECO:0007669"/>
    <property type="project" value="TreeGrafter"/>
</dbReference>
<dbReference type="AlphaFoldDB" id="A0A2N5GJ88"/>
<organism evidence="1 3">
    <name type="scientific">Bacillus canaveralius</name>
    <dbReference type="NCBI Taxonomy" id="1403243"/>
    <lineage>
        <taxon>Bacteria</taxon>
        <taxon>Bacillati</taxon>
        <taxon>Bacillota</taxon>
        <taxon>Bacilli</taxon>
        <taxon>Bacillales</taxon>
        <taxon>Bacillaceae</taxon>
        <taxon>Bacillus</taxon>
    </lineage>
</organism>
<dbReference type="InterPro" id="IPR006379">
    <property type="entry name" value="HAD-SF_hydro_IIB"/>
</dbReference>
<evidence type="ECO:0000313" key="3">
    <source>
        <dbReference type="Proteomes" id="UP000234951"/>
    </source>
</evidence>
<dbReference type="PROSITE" id="PS01228">
    <property type="entry name" value="COF_1"/>
    <property type="match status" value="1"/>
</dbReference>
<evidence type="ECO:0000313" key="4">
    <source>
        <dbReference type="Proteomes" id="UP000235114"/>
    </source>
</evidence>
<evidence type="ECO:0000313" key="2">
    <source>
        <dbReference type="EMBL" id="PLR95850.1"/>
    </source>
</evidence>
<keyword evidence="4" id="KW-1185">Reference proteome</keyword>
<dbReference type="SUPFAM" id="SSF56784">
    <property type="entry name" value="HAD-like"/>
    <property type="match status" value="1"/>
</dbReference>
<dbReference type="Pfam" id="PF08282">
    <property type="entry name" value="Hydrolase_3"/>
    <property type="match status" value="1"/>
</dbReference>